<keyword evidence="2" id="KW-0472">Membrane</keyword>
<feature type="compositionally biased region" description="Basic and acidic residues" evidence="1">
    <location>
        <begin position="196"/>
        <end position="215"/>
    </location>
</feature>
<feature type="region of interest" description="Disordered" evidence="1">
    <location>
        <begin position="48"/>
        <end position="78"/>
    </location>
</feature>
<evidence type="ECO:0000313" key="3">
    <source>
        <dbReference type="Proteomes" id="UP000818029"/>
    </source>
</evidence>
<organism evidence="3 4">
    <name type="scientific">Gossypium hirsutum</name>
    <name type="common">Upland cotton</name>
    <name type="synonym">Gossypium mexicanum</name>
    <dbReference type="NCBI Taxonomy" id="3635"/>
    <lineage>
        <taxon>Eukaryota</taxon>
        <taxon>Viridiplantae</taxon>
        <taxon>Streptophyta</taxon>
        <taxon>Embryophyta</taxon>
        <taxon>Tracheophyta</taxon>
        <taxon>Spermatophyta</taxon>
        <taxon>Magnoliopsida</taxon>
        <taxon>eudicotyledons</taxon>
        <taxon>Gunneridae</taxon>
        <taxon>Pentapetalae</taxon>
        <taxon>rosids</taxon>
        <taxon>malvids</taxon>
        <taxon>Malvales</taxon>
        <taxon>Malvaceae</taxon>
        <taxon>Malvoideae</taxon>
        <taxon>Gossypium</taxon>
    </lineage>
</organism>
<keyword evidence="2" id="KW-1133">Transmembrane helix</keyword>
<evidence type="ECO:0000313" key="4">
    <source>
        <dbReference type="RefSeq" id="XP_016682634.1"/>
    </source>
</evidence>
<evidence type="ECO:0000256" key="1">
    <source>
        <dbReference type="SAM" id="MobiDB-lite"/>
    </source>
</evidence>
<feature type="region of interest" description="Disordered" evidence="1">
    <location>
        <begin position="249"/>
        <end position="275"/>
    </location>
</feature>
<sequence length="275" mass="29367">MKGASKVIMGATLVMVVTLAFVLALILVLLAELYCSLLLRRRRRHLKHSPTSGSAVTDTTTVATTPTVTTSSFPESTSPLSSFYAQGVLHAPRDFLFSSALPNKVENDNHATFLHHVVQIHSRESNTRADQFGILPPTSPSTSFAASPNPVEEISVQVSPESATICKENLVYISNPIYDNDAGSRPEPDTPFETPDTSHSRLEKSGSSGDDEKGQFRIYSPPMTPPLSPMKKLPAQACSVSLRDVGSLATSASESNCNNGLSSSSSGSPCTSPSW</sequence>
<protein>
    <submittedName>
        <fullName evidence="4">Uncharacterized protein</fullName>
    </submittedName>
</protein>
<reference evidence="4" key="2">
    <citation type="submission" date="2025-08" db="UniProtKB">
        <authorList>
            <consortium name="RefSeq"/>
        </authorList>
    </citation>
    <scope>IDENTIFICATION</scope>
</reference>
<feature type="transmembrane region" description="Helical" evidence="2">
    <location>
        <begin position="12"/>
        <end position="39"/>
    </location>
</feature>
<keyword evidence="2" id="KW-0812">Transmembrane</keyword>
<dbReference type="RefSeq" id="XP_016682634.1">
    <property type="nucleotide sequence ID" value="XM_016827145.2"/>
</dbReference>
<dbReference type="OMA" id="ISTCNDP"/>
<dbReference type="AlphaFoldDB" id="A0A1U8J347"/>
<dbReference type="OrthoDB" id="680110at2759"/>
<keyword evidence="3" id="KW-1185">Reference proteome</keyword>
<dbReference type="SMR" id="A0A1U8J347"/>
<accession>A0A1U8J347</accession>
<name>A0A1U8J347_GOSHI</name>
<feature type="region of interest" description="Disordered" evidence="1">
    <location>
        <begin position="178"/>
        <end position="234"/>
    </location>
</feature>
<proteinExistence type="predicted"/>
<evidence type="ECO:0000256" key="2">
    <source>
        <dbReference type="SAM" id="Phobius"/>
    </source>
</evidence>
<gene>
    <name evidence="4" type="primary">LOC107901224</name>
</gene>
<dbReference type="PaxDb" id="3635-A0A1U8J347"/>
<dbReference type="GeneID" id="107901224"/>
<feature type="compositionally biased region" description="Low complexity" evidence="1">
    <location>
        <begin position="253"/>
        <end position="275"/>
    </location>
</feature>
<dbReference type="KEGG" id="ghi:107901224"/>
<reference evidence="3" key="1">
    <citation type="journal article" date="2020" name="Nat. Genet.">
        <title>Genomic diversifications of five Gossypium allopolyploid species and their impact on cotton improvement.</title>
        <authorList>
            <person name="Chen Z.J."/>
            <person name="Sreedasyam A."/>
            <person name="Ando A."/>
            <person name="Song Q."/>
            <person name="De Santiago L.M."/>
            <person name="Hulse-Kemp A.M."/>
            <person name="Ding M."/>
            <person name="Ye W."/>
            <person name="Kirkbride R.C."/>
            <person name="Jenkins J."/>
            <person name="Plott C."/>
            <person name="Lovell J."/>
            <person name="Lin Y.M."/>
            <person name="Vaughn R."/>
            <person name="Liu B."/>
            <person name="Simpson S."/>
            <person name="Scheffler B.E."/>
            <person name="Wen L."/>
            <person name="Saski C.A."/>
            <person name="Grover C.E."/>
            <person name="Hu G."/>
            <person name="Conover J.L."/>
            <person name="Carlson J.W."/>
            <person name="Shu S."/>
            <person name="Boston L.B."/>
            <person name="Williams M."/>
            <person name="Peterson D.G."/>
            <person name="McGee K."/>
            <person name="Jones D.C."/>
            <person name="Wendel J.F."/>
            <person name="Stelly D.M."/>
            <person name="Grimwood J."/>
            <person name="Schmutz J."/>
        </authorList>
    </citation>
    <scope>NUCLEOTIDE SEQUENCE [LARGE SCALE GENOMIC DNA]</scope>
    <source>
        <strain evidence="3">cv. TM-1</strain>
    </source>
</reference>
<dbReference type="Proteomes" id="UP000818029">
    <property type="component" value="Chromosome D06"/>
</dbReference>
<feature type="compositionally biased region" description="Low complexity" evidence="1">
    <location>
        <begin position="50"/>
        <end position="78"/>
    </location>
</feature>